<feature type="transmembrane region" description="Helical" evidence="1">
    <location>
        <begin position="215"/>
        <end position="233"/>
    </location>
</feature>
<accession>A0A193SCZ4</accession>
<keyword evidence="1" id="KW-0472">Membrane</keyword>
<dbReference type="Gene3D" id="1.10.530.10">
    <property type="match status" value="1"/>
</dbReference>
<keyword evidence="1 2" id="KW-0812">Transmembrane</keyword>
<sequence>MDKTVPSGAALLLDFTRLIETGKTDRSSYDVIYGHNEGKISKKVTSMTVDELIGIQPTLTKRFKSSAAGGYQFMRNTLRDLKVELRLHGSQIMDPDLQDRLAYHLAIRRGYNDFISGKISRTEFGRRLAQEWASFPVLAPTNGASRALQRGETFYAGDKLNKVLVTPERMEAILDKVKTAGSAVPSADQVVVVEKVPVVADPGELGESPVKSKTVITNFLTGIGMAVTAVGSFLGGLDWRVQLFICAMVGGFAVYAIKRRFDLYKAVKELSREFV</sequence>
<dbReference type="AlphaFoldDB" id="A0A193SCZ4"/>
<reference evidence="2" key="1">
    <citation type="journal article" date="2016" name="Sci. Rep.">
        <title>Genomics of high molecular weight plasmids isolated from an on-farm biopurification system.</title>
        <authorList>
            <person name="Martini M.C."/>
            <person name="Wibberg D."/>
            <person name="Lozano M."/>
            <person name="Torres Tejerizo G."/>
            <person name="Albicoro F.J."/>
            <person name="Jaenicke S."/>
            <person name="van Elsas J.D."/>
            <person name="Petroni A."/>
            <person name="Garcillan-Barcia M.P."/>
            <person name="de la Cruz F."/>
            <person name="Schluter A."/>
            <person name="Puhler A."/>
            <person name="Pistorio M."/>
            <person name="Lagares A."/>
            <person name="Del Papa M.F."/>
        </authorList>
    </citation>
    <scope>NUCLEOTIDE SEQUENCE</scope>
    <source>
        <plasmid evidence="2">pMC1</plasmid>
    </source>
</reference>
<organism evidence="2">
    <name type="scientific">biofilter metagenome</name>
    <dbReference type="NCBI Taxonomy" id="1070537"/>
    <lineage>
        <taxon>unclassified sequences</taxon>
        <taxon>metagenomes</taxon>
        <taxon>ecological metagenomes</taxon>
    </lineage>
</organism>
<keyword evidence="1" id="KW-1133">Transmembrane helix</keyword>
<proteinExistence type="predicted"/>
<evidence type="ECO:0000313" key="2">
    <source>
        <dbReference type="EMBL" id="CVK35486.1"/>
    </source>
</evidence>
<feature type="transmembrane region" description="Helical" evidence="1">
    <location>
        <begin position="239"/>
        <end position="257"/>
    </location>
</feature>
<dbReference type="SUPFAM" id="SSF53955">
    <property type="entry name" value="Lysozyme-like"/>
    <property type="match status" value="1"/>
</dbReference>
<dbReference type="InterPro" id="IPR023346">
    <property type="entry name" value="Lysozyme-like_dom_sf"/>
</dbReference>
<geneLocation type="plasmid" evidence="2">
    <name>pMC1</name>
</geneLocation>
<gene>
    <name evidence="2" type="ORF">MCM2015_pMC1_45</name>
</gene>
<keyword evidence="2" id="KW-0614">Plasmid</keyword>
<protein>
    <submittedName>
        <fullName evidence="2">Putative transmembrane protein</fullName>
    </submittedName>
</protein>
<dbReference type="EMBL" id="LT158601">
    <property type="protein sequence ID" value="CVK35486.1"/>
    <property type="molecule type" value="Genomic_DNA"/>
</dbReference>
<name>A0A193SCZ4_9ZZZZ</name>
<evidence type="ECO:0000256" key="1">
    <source>
        <dbReference type="SAM" id="Phobius"/>
    </source>
</evidence>